<proteinExistence type="predicted"/>
<comment type="caution">
    <text evidence="3">The sequence shown here is derived from an EMBL/GenBank/DDBJ whole genome shotgun (WGS) entry which is preliminary data.</text>
</comment>
<dbReference type="Proteomes" id="UP001444661">
    <property type="component" value="Unassembled WGS sequence"/>
</dbReference>
<evidence type="ECO:0000313" key="4">
    <source>
        <dbReference type="Proteomes" id="UP001444661"/>
    </source>
</evidence>
<name>A0ABR1TE61_9PEZI</name>
<dbReference type="PANTHER" id="PTHR34587">
    <property type="entry name" value="VWFA DOMAIN-CONTAINING PROTEIN"/>
    <property type="match status" value="1"/>
</dbReference>
<organism evidence="3 4">
    <name type="scientific">Apiospora rasikravindrae</name>
    <dbReference type="NCBI Taxonomy" id="990691"/>
    <lineage>
        <taxon>Eukaryota</taxon>
        <taxon>Fungi</taxon>
        <taxon>Dikarya</taxon>
        <taxon>Ascomycota</taxon>
        <taxon>Pezizomycotina</taxon>
        <taxon>Sordariomycetes</taxon>
        <taxon>Xylariomycetidae</taxon>
        <taxon>Amphisphaeriales</taxon>
        <taxon>Apiosporaceae</taxon>
        <taxon>Apiospora</taxon>
    </lineage>
</organism>
<evidence type="ECO:0000256" key="1">
    <source>
        <dbReference type="SAM" id="MobiDB-lite"/>
    </source>
</evidence>
<evidence type="ECO:0000313" key="3">
    <source>
        <dbReference type="EMBL" id="KAK8044894.1"/>
    </source>
</evidence>
<dbReference type="EMBL" id="JAQQWK010000003">
    <property type="protein sequence ID" value="KAK8044894.1"/>
    <property type="molecule type" value="Genomic_DNA"/>
</dbReference>
<feature type="region of interest" description="Disordered" evidence="1">
    <location>
        <begin position="285"/>
        <end position="367"/>
    </location>
</feature>
<feature type="region of interest" description="Disordered" evidence="1">
    <location>
        <begin position="22"/>
        <end position="80"/>
    </location>
</feature>
<feature type="compositionally biased region" description="Low complexity" evidence="1">
    <location>
        <begin position="22"/>
        <end position="79"/>
    </location>
</feature>
<accession>A0ABR1TE61</accession>
<feature type="compositionally biased region" description="Low complexity" evidence="1">
    <location>
        <begin position="292"/>
        <end position="329"/>
    </location>
</feature>
<dbReference type="InterPro" id="IPR053216">
    <property type="entry name" value="Appressorial_penetr-assoc"/>
</dbReference>
<dbReference type="PANTHER" id="PTHR34587:SF2">
    <property type="entry name" value="G-PROTEIN COUPLED RECEPTORS FAMILY 1 PROFILE DOMAIN-CONTAINING PROTEIN"/>
    <property type="match status" value="1"/>
</dbReference>
<feature type="chain" id="PRO_5046733933" description="Ribosomal protein s17" evidence="2">
    <location>
        <begin position="20"/>
        <end position="367"/>
    </location>
</feature>
<sequence length="367" mass="38575">MVAKSQMLWALALVGLAVAQNNNNGNNNNNNNNNGNNQNNNNGNNQNNGGNNNNNNGDNQNNGDNNNNNNGGDNTGGNDATLTLDEAAVQTASQLDGTEDGSDGAPSATSDNNFINFCSGQQLTNGQQAEGGSCNGIPMGKIPSKGQMVSTLVQNPANNDVVEPNTSFDINVLVTNLVAGSFTNAQTTYYSAPQDLEGGLIVGHTHVTVQDLGNSQNPENTLDPTQFVFFKGINDAGNGNGLLTATVDGGLPEGNFRVCTITSASNHQPVIMPVAQRGAQDDCIRFSVSSDGGNNQNNGNNGNNGQNNGNNGQNNGNNGQNNGNNGQNQKRGAKNNTRFSRGLDRRNGETKPVQRRGLRFNRRDWVA</sequence>
<reference evidence="3 4" key="1">
    <citation type="submission" date="2023-01" db="EMBL/GenBank/DDBJ databases">
        <title>Analysis of 21 Apiospora genomes using comparative genomics revels a genus with tremendous synthesis potential of carbohydrate active enzymes and secondary metabolites.</title>
        <authorList>
            <person name="Sorensen T."/>
        </authorList>
    </citation>
    <scope>NUCLEOTIDE SEQUENCE [LARGE SCALE GENOMIC DNA]</scope>
    <source>
        <strain evidence="3 4">CBS 33761</strain>
    </source>
</reference>
<evidence type="ECO:0008006" key="5">
    <source>
        <dbReference type="Google" id="ProtNLM"/>
    </source>
</evidence>
<keyword evidence="2" id="KW-0732">Signal</keyword>
<gene>
    <name evidence="3" type="ORF">PG993_004918</name>
</gene>
<feature type="signal peptide" evidence="2">
    <location>
        <begin position="1"/>
        <end position="19"/>
    </location>
</feature>
<protein>
    <recommendedName>
        <fullName evidence="5">Ribosomal protein s17</fullName>
    </recommendedName>
</protein>
<feature type="region of interest" description="Disordered" evidence="1">
    <location>
        <begin position="93"/>
        <end position="113"/>
    </location>
</feature>
<keyword evidence="4" id="KW-1185">Reference proteome</keyword>
<evidence type="ECO:0000256" key="2">
    <source>
        <dbReference type="SAM" id="SignalP"/>
    </source>
</evidence>